<dbReference type="InterPro" id="IPR038226">
    <property type="entry name" value="LMG18311-like_sf"/>
</dbReference>
<dbReference type="InterPro" id="IPR014959">
    <property type="entry name" value="DUF1827"/>
</dbReference>
<sequence>MGTNHRTHNNRDGRPNFNTLGRFLHPLSSGSQSLYNKGNQTKKGLIVMRLVDITNSFPNLVQQQLAHTNAQLVQVYSLGQTTVIFTESPHHQEVVLRNERRNIQNAEIEYVLSQLTHRQPEDVELIRAPHVATATLRTKVAS</sequence>
<organism evidence="1 2">
    <name type="scientific">Lacticaseibacillus thailandensis DSM 22698 = JCM 13996</name>
    <dbReference type="NCBI Taxonomy" id="1423810"/>
    <lineage>
        <taxon>Bacteria</taxon>
        <taxon>Bacillati</taxon>
        <taxon>Bacillota</taxon>
        <taxon>Bacilli</taxon>
        <taxon>Lactobacillales</taxon>
        <taxon>Lactobacillaceae</taxon>
        <taxon>Lacticaseibacillus</taxon>
    </lineage>
</organism>
<comment type="caution">
    <text evidence="1">The sequence shown here is derived from an EMBL/GenBank/DDBJ whole genome shotgun (WGS) entry which is preliminary data.</text>
</comment>
<evidence type="ECO:0000313" key="1">
    <source>
        <dbReference type="EMBL" id="KRM87946.1"/>
    </source>
</evidence>
<name>A0A0R2C9A1_9LACO</name>
<accession>A0A0R2C9A1</accession>
<evidence type="ECO:0000313" key="2">
    <source>
        <dbReference type="Proteomes" id="UP000051789"/>
    </source>
</evidence>
<dbReference type="Proteomes" id="UP000051789">
    <property type="component" value="Unassembled WGS sequence"/>
</dbReference>
<dbReference type="Pfam" id="PF08860">
    <property type="entry name" value="DUF1827"/>
    <property type="match status" value="1"/>
</dbReference>
<dbReference type="PATRIC" id="fig|1423810.4.peg.229"/>
<reference evidence="1 2" key="1">
    <citation type="journal article" date="2015" name="Genome Announc.">
        <title>Expanding the biotechnology potential of lactobacilli through comparative genomics of 213 strains and associated genera.</title>
        <authorList>
            <person name="Sun Z."/>
            <person name="Harris H.M."/>
            <person name="McCann A."/>
            <person name="Guo C."/>
            <person name="Argimon S."/>
            <person name="Zhang W."/>
            <person name="Yang X."/>
            <person name="Jeffery I.B."/>
            <person name="Cooney J.C."/>
            <person name="Kagawa T.F."/>
            <person name="Liu W."/>
            <person name="Song Y."/>
            <person name="Salvetti E."/>
            <person name="Wrobel A."/>
            <person name="Rasinkangas P."/>
            <person name="Parkhill J."/>
            <person name="Rea M.C."/>
            <person name="O'Sullivan O."/>
            <person name="Ritari J."/>
            <person name="Douillard F.P."/>
            <person name="Paul Ross R."/>
            <person name="Yang R."/>
            <person name="Briner A.E."/>
            <person name="Felis G.E."/>
            <person name="de Vos W.M."/>
            <person name="Barrangou R."/>
            <person name="Klaenhammer T.R."/>
            <person name="Caufield P.W."/>
            <person name="Cui Y."/>
            <person name="Zhang H."/>
            <person name="O'Toole P.W."/>
        </authorList>
    </citation>
    <scope>NUCLEOTIDE SEQUENCE [LARGE SCALE GENOMIC DNA]</scope>
    <source>
        <strain evidence="1 2">DSM 22698</strain>
    </source>
</reference>
<proteinExistence type="predicted"/>
<keyword evidence="2" id="KW-1185">Reference proteome</keyword>
<evidence type="ECO:0008006" key="3">
    <source>
        <dbReference type="Google" id="ProtNLM"/>
    </source>
</evidence>
<protein>
    <recommendedName>
        <fullName evidence="3">DUF1827 domain-containing protein</fullName>
    </recommendedName>
</protein>
<dbReference type="STRING" id="1423810.FD19_GL000226"/>
<dbReference type="AlphaFoldDB" id="A0A0R2C9A1"/>
<dbReference type="Gene3D" id="3.40.1720.10">
    <property type="entry name" value="Streptococcus thermophilus LMG 18311 protein like"/>
    <property type="match status" value="1"/>
</dbReference>
<gene>
    <name evidence="1" type="ORF">FD19_GL000226</name>
</gene>
<dbReference type="EMBL" id="AYZK01000001">
    <property type="protein sequence ID" value="KRM87946.1"/>
    <property type="molecule type" value="Genomic_DNA"/>
</dbReference>